<dbReference type="AlphaFoldDB" id="A0A072TZC4"/>
<dbReference type="Proteomes" id="UP000002051">
    <property type="component" value="Unassembled WGS sequence"/>
</dbReference>
<reference evidence="1 3" key="2">
    <citation type="journal article" date="2014" name="BMC Genomics">
        <title>An improved genome release (version Mt4.0) for the model legume Medicago truncatula.</title>
        <authorList>
            <person name="Tang H."/>
            <person name="Krishnakumar V."/>
            <person name="Bidwell S."/>
            <person name="Rosen B."/>
            <person name="Chan A."/>
            <person name="Zhou S."/>
            <person name="Gentzbittel L."/>
            <person name="Childs K.L."/>
            <person name="Yandell M."/>
            <person name="Gundlach H."/>
            <person name="Mayer K.F."/>
            <person name="Schwartz D.C."/>
            <person name="Town C.D."/>
        </authorList>
    </citation>
    <scope>GENOME REANNOTATION</scope>
    <source>
        <strain evidence="1">A17</strain>
        <strain evidence="2 3">cv. Jemalong A17</strain>
    </source>
</reference>
<dbReference type="EnsemblPlants" id="KEH22238">
    <property type="protein sequence ID" value="KEH22238"/>
    <property type="gene ID" value="MTR_7g034685"/>
</dbReference>
<keyword evidence="3" id="KW-1185">Reference proteome</keyword>
<name>A0A072TZC4_MEDTR</name>
<evidence type="ECO:0000313" key="3">
    <source>
        <dbReference type="Proteomes" id="UP000002051"/>
    </source>
</evidence>
<reference evidence="2" key="3">
    <citation type="submission" date="2015-04" db="UniProtKB">
        <authorList>
            <consortium name="EnsemblPlants"/>
        </authorList>
    </citation>
    <scope>IDENTIFICATION</scope>
    <source>
        <strain evidence="2">cv. Jemalong A17</strain>
    </source>
</reference>
<sequence length="117" mass="13086">MEDIWRLYHRCWSAQCKGFKVIIKPPRAPTIKKLFWSPPLPHWVKCNTDGATIGKPGISYCGGTFKDSDTNFLGCFAEKLPLGNAFQGEISEAIRAIDKNWNSLGVRNGFSASFVSF</sequence>
<accession>A0A072TZC4</accession>
<evidence type="ECO:0000313" key="2">
    <source>
        <dbReference type="EnsemblPlants" id="KEH22238"/>
    </source>
</evidence>
<evidence type="ECO:0000313" key="1">
    <source>
        <dbReference type="EMBL" id="KEH22238.1"/>
    </source>
</evidence>
<proteinExistence type="predicted"/>
<dbReference type="HOGENOM" id="CLU_2088454_0_0_1"/>
<gene>
    <name evidence="1" type="ordered locus">MTR_7g034685</name>
</gene>
<organism evidence="1 3">
    <name type="scientific">Medicago truncatula</name>
    <name type="common">Barrel medic</name>
    <name type="synonym">Medicago tribuloides</name>
    <dbReference type="NCBI Taxonomy" id="3880"/>
    <lineage>
        <taxon>Eukaryota</taxon>
        <taxon>Viridiplantae</taxon>
        <taxon>Streptophyta</taxon>
        <taxon>Embryophyta</taxon>
        <taxon>Tracheophyta</taxon>
        <taxon>Spermatophyta</taxon>
        <taxon>Magnoliopsida</taxon>
        <taxon>eudicotyledons</taxon>
        <taxon>Gunneridae</taxon>
        <taxon>Pentapetalae</taxon>
        <taxon>rosids</taxon>
        <taxon>fabids</taxon>
        <taxon>Fabales</taxon>
        <taxon>Fabaceae</taxon>
        <taxon>Papilionoideae</taxon>
        <taxon>50 kb inversion clade</taxon>
        <taxon>NPAAA clade</taxon>
        <taxon>Hologalegina</taxon>
        <taxon>IRL clade</taxon>
        <taxon>Trifolieae</taxon>
        <taxon>Medicago</taxon>
    </lineage>
</organism>
<dbReference type="EMBL" id="CM001223">
    <property type="protein sequence ID" value="KEH22238.1"/>
    <property type="molecule type" value="Genomic_DNA"/>
</dbReference>
<protein>
    <submittedName>
        <fullName evidence="1 2">Uncharacterized protein</fullName>
    </submittedName>
</protein>
<reference evidence="1 3" key="1">
    <citation type="journal article" date="2011" name="Nature">
        <title>The Medicago genome provides insight into the evolution of rhizobial symbioses.</title>
        <authorList>
            <person name="Young N.D."/>
            <person name="Debelle F."/>
            <person name="Oldroyd G.E."/>
            <person name="Geurts R."/>
            <person name="Cannon S.B."/>
            <person name="Udvardi M.K."/>
            <person name="Benedito V.A."/>
            <person name="Mayer K.F."/>
            <person name="Gouzy J."/>
            <person name="Schoof H."/>
            <person name="Van de Peer Y."/>
            <person name="Proost S."/>
            <person name="Cook D.R."/>
            <person name="Meyers B.C."/>
            <person name="Spannagl M."/>
            <person name="Cheung F."/>
            <person name="De Mita S."/>
            <person name="Krishnakumar V."/>
            <person name="Gundlach H."/>
            <person name="Zhou S."/>
            <person name="Mudge J."/>
            <person name="Bharti A.K."/>
            <person name="Murray J.D."/>
            <person name="Naoumkina M.A."/>
            <person name="Rosen B."/>
            <person name="Silverstein K.A."/>
            <person name="Tang H."/>
            <person name="Rombauts S."/>
            <person name="Zhao P.X."/>
            <person name="Zhou P."/>
            <person name="Barbe V."/>
            <person name="Bardou P."/>
            <person name="Bechner M."/>
            <person name="Bellec A."/>
            <person name="Berger A."/>
            <person name="Berges H."/>
            <person name="Bidwell S."/>
            <person name="Bisseling T."/>
            <person name="Choisne N."/>
            <person name="Couloux A."/>
            <person name="Denny R."/>
            <person name="Deshpande S."/>
            <person name="Dai X."/>
            <person name="Doyle J.J."/>
            <person name="Dudez A.M."/>
            <person name="Farmer A.D."/>
            <person name="Fouteau S."/>
            <person name="Franken C."/>
            <person name="Gibelin C."/>
            <person name="Gish J."/>
            <person name="Goldstein S."/>
            <person name="Gonzalez A.J."/>
            <person name="Green P.J."/>
            <person name="Hallab A."/>
            <person name="Hartog M."/>
            <person name="Hua A."/>
            <person name="Humphray S.J."/>
            <person name="Jeong D.H."/>
            <person name="Jing Y."/>
            <person name="Jocker A."/>
            <person name="Kenton S.M."/>
            <person name="Kim D.J."/>
            <person name="Klee K."/>
            <person name="Lai H."/>
            <person name="Lang C."/>
            <person name="Lin S."/>
            <person name="Macmil S.L."/>
            <person name="Magdelenat G."/>
            <person name="Matthews L."/>
            <person name="McCorrison J."/>
            <person name="Monaghan E.L."/>
            <person name="Mun J.H."/>
            <person name="Najar F.Z."/>
            <person name="Nicholson C."/>
            <person name="Noirot C."/>
            <person name="O'Bleness M."/>
            <person name="Paule C.R."/>
            <person name="Poulain J."/>
            <person name="Prion F."/>
            <person name="Qin B."/>
            <person name="Qu C."/>
            <person name="Retzel E.F."/>
            <person name="Riddle C."/>
            <person name="Sallet E."/>
            <person name="Samain S."/>
            <person name="Samson N."/>
            <person name="Sanders I."/>
            <person name="Saurat O."/>
            <person name="Scarpelli C."/>
            <person name="Schiex T."/>
            <person name="Segurens B."/>
            <person name="Severin A.J."/>
            <person name="Sherrier D.J."/>
            <person name="Shi R."/>
            <person name="Sims S."/>
            <person name="Singer S.R."/>
            <person name="Sinharoy S."/>
            <person name="Sterck L."/>
            <person name="Viollet A."/>
            <person name="Wang B.B."/>
            <person name="Wang K."/>
            <person name="Wang M."/>
            <person name="Wang X."/>
            <person name="Warfsmann J."/>
            <person name="Weissenbach J."/>
            <person name="White D.D."/>
            <person name="White J.D."/>
            <person name="Wiley G.B."/>
            <person name="Wincker P."/>
            <person name="Xing Y."/>
            <person name="Yang L."/>
            <person name="Yao Z."/>
            <person name="Ying F."/>
            <person name="Zhai J."/>
            <person name="Zhou L."/>
            <person name="Zuber A."/>
            <person name="Denarie J."/>
            <person name="Dixon R.A."/>
            <person name="May G.D."/>
            <person name="Schwartz D.C."/>
            <person name="Rogers J."/>
            <person name="Quetier F."/>
            <person name="Town C.D."/>
            <person name="Roe B.A."/>
        </authorList>
    </citation>
    <scope>NUCLEOTIDE SEQUENCE [LARGE SCALE GENOMIC DNA]</scope>
    <source>
        <strain evidence="1">A17</strain>
        <strain evidence="2 3">cv. Jemalong A17</strain>
    </source>
</reference>